<name>A0A315ERP8_9BURK</name>
<sequence length="203" mass="22981">MILDLFPIKTGIWSLGMDAAFDQGLYEELLQLNASMQTGDQIWERKDHNIFDGHSPRCQTLQTVVLSKVQELLGPSGRLIHVQGREVVRSSGVEIMPHNDEDECDVQAIYFPFGPELDASLGLMPQINQFAPNGFAICNPAWRSSGFAGLLMPWESPSKFWIKPHRGLLIAFDARAIHFQKPYFGEQPFMNILFNIKVERIHG</sequence>
<protein>
    <recommendedName>
        <fullName evidence="3">Prolyl 4-hydroxylase alpha subunit Fe(2+) 2OG dioxygenase domain-containing protein</fullName>
    </recommendedName>
</protein>
<organism evidence="1 2">
    <name type="scientific">Limnohabitans curvus</name>
    <dbReference type="NCBI Taxonomy" id="323423"/>
    <lineage>
        <taxon>Bacteria</taxon>
        <taxon>Pseudomonadati</taxon>
        <taxon>Pseudomonadota</taxon>
        <taxon>Betaproteobacteria</taxon>
        <taxon>Burkholderiales</taxon>
        <taxon>Comamonadaceae</taxon>
        <taxon>Limnohabitans</taxon>
    </lineage>
</organism>
<keyword evidence="2" id="KW-1185">Reference proteome</keyword>
<dbReference type="Proteomes" id="UP000251341">
    <property type="component" value="Unassembled WGS sequence"/>
</dbReference>
<accession>A0A315ERP8</accession>
<comment type="caution">
    <text evidence="1">The sequence shown here is derived from an EMBL/GenBank/DDBJ whole genome shotgun (WGS) entry which is preliminary data.</text>
</comment>
<dbReference type="AlphaFoldDB" id="A0A315ERP8"/>
<evidence type="ECO:0008006" key="3">
    <source>
        <dbReference type="Google" id="ProtNLM"/>
    </source>
</evidence>
<reference evidence="1 2" key="1">
    <citation type="submission" date="2017-04" db="EMBL/GenBank/DDBJ databases">
        <title>Unexpected and diverse lifestyles within the genus Limnohabitans.</title>
        <authorList>
            <person name="Kasalicky V."/>
            <person name="Mehrshad M."/>
            <person name="Andrei S.-A."/>
            <person name="Salcher M."/>
            <person name="Kratochvilova H."/>
            <person name="Simek K."/>
            <person name="Ghai R."/>
        </authorList>
    </citation>
    <scope>NUCLEOTIDE SEQUENCE [LARGE SCALE GENOMIC DNA]</scope>
    <source>
        <strain evidence="1 2">MWH-C5</strain>
    </source>
</reference>
<gene>
    <name evidence="1" type="ORF">B9Z44_02485</name>
</gene>
<proteinExistence type="predicted"/>
<evidence type="ECO:0000313" key="1">
    <source>
        <dbReference type="EMBL" id="PUE58562.1"/>
    </source>
</evidence>
<dbReference type="EMBL" id="NESP01000001">
    <property type="protein sequence ID" value="PUE58562.1"/>
    <property type="molecule type" value="Genomic_DNA"/>
</dbReference>
<dbReference type="RefSeq" id="WP_108401623.1">
    <property type="nucleotide sequence ID" value="NZ_NESP01000001.1"/>
</dbReference>
<evidence type="ECO:0000313" key="2">
    <source>
        <dbReference type="Proteomes" id="UP000251341"/>
    </source>
</evidence>